<evidence type="ECO:0000256" key="10">
    <source>
        <dbReference type="ARBA" id="ARBA00023201"/>
    </source>
</evidence>
<dbReference type="PROSITE" id="PS50283">
    <property type="entry name" value="NA_SOLUT_SYMP_3"/>
    <property type="match status" value="1"/>
</dbReference>
<keyword evidence="7" id="KW-0915">Sodium</keyword>
<dbReference type="Proteomes" id="UP000261360">
    <property type="component" value="Unplaced"/>
</dbReference>
<feature type="transmembrane region" description="Helical" evidence="12">
    <location>
        <begin position="86"/>
        <end position="109"/>
    </location>
</feature>
<evidence type="ECO:0000256" key="7">
    <source>
        <dbReference type="ARBA" id="ARBA00023053"/>
    </source>
</evidence>
<dbReference type="PANTHER" id="PTHR42985">
    <property type="entry name" value="SODIUM-COUPLED MONOCARBOXYLATE TRANSPORTER"/>
    <property type="match status" value="1"/>
</dbReference>
<keyword evidence="4" id="KW-1003">Cell membrane</keyword>
<feature type="transmembrane region" description="Helical" evidence="12">
    <location>
        <begin position="55"/>
        <end position="74"/>
    </location>
</feature>
<dbReference type="OrthoDB" id="6132759at2759"/>
<feature type="transmembrane region" description="Helical" evidence="12">
    <location>
        <begin position="130"/>
        <end position="155"/>
    </location>
</feature>
<dbReference type="GeneID" id="111667300"/>
<reference evidence="13" key="2">
    <citation type="submission" date="2025-09" db="UniProtKB">
        <authorList>
            <consortium name="Ensembl"/>
        </authorList>
    </citation>
    <scope>IDENTIFICATION</scope>
</reference>
<dbReference type="Gene3D" id="1.20.1730.10">
    <property type="entry name" value="Sodium/glucose cotransporter"/>
    <property type="match status" value="1"/>
</dbReference>
<feature type="transmembrane region" description="Helical" evidence="12">
    <location>
        <begin position="441"/>
        <end position="463"/>
    </location>
</feature>
<feature type="transmembrane region" description="Helical" evidence="12">
    <location>
        <begin position="525"/>
        <end position="547"/>
    </location>
</feature>
<keyword evidence="8" id="KW-0406">Ion transport</keyword>
<evidence type="ECO:0000313" key="14">
    <source>
        <dbReference type="Proteomes" id="UP000261360"/>
    </source>
</evidence>
<comment type="similarity">
    <text evidence="2 11">Belongs to the sodium:solute symporter (SSF) (TC 2.A.21) family.</text>
</comment>
<dbReference type="AlphaFoldDB" id="A0A3B4XIS1"/>
<feature type="transmembrane region" description="Helical" evidence="12">
    <location>
        <begin position="387"/>
        <end position="406"/>
    </location>
</feature>
<evidence type="ECO:0000256" key="6">
    <source>
        <dbReference type="ARBA" id="ARBA00022989"/>
    </source>
</evidence>
<feature type="transmembrane region" description="Helical" evidence="12">
    <location>
        <begin position="16"/>
        <end position="35"/>
    </location>
</feature>
<evidence type="ECO:0000256" key="12">
    <source>
        <dbReference type="SAM" id="Phobius"/>
    </source>
</evidence>
<comment type="subcellular location">
    <subcellularLocation>
        <location evidence="1">Cell membrane</location>
        <topology evidence="1">Multi-pass membrane protein</topology>
    </subcellularLocation>
</comment>
<dbReference type="NCBIfam" id="TIGR00813">
    <property type="entry name" value="sss"/>
    <property type="match status" value="1"/>
</dbReference>
<evidence type="ECO:0000313" key="13">
    <source>
        <dbReference type="Ensembl" id="ENSSLDP00000016131.1"/>
    </source>
</evidence>
<dbReference type="PANTHER" id="PTHR42985:SF10">
    <property type="entry name" value="SODIUM-COUPLED MONOCARBOXYLATE TRANSPORTER 1"/>
    <property type="match status" value="1"/>
</dbReference>
<feature type="transmembrane region" description="Helical" evidence="12">
    <location>
        <begin position="191"/>
        <end position="210"/>
    </location>
</feature>
<evidence type="ECO:0000256" key="9">
    <source>
        <dbReference type="ARBA" id="ARBA00023136"/>
    </source>
</evidence>
<dbReference type="GeneTree" id="ENSGT00940000155166"/>
<dbReference type="GO" id="GO:0005886">
    <property type="term" value="C:plasma membrane"/>
    <property type="evidence" value="ECO:0007669"/>
    <property type="project" value="UniProtKB-SubCell"/>
</dbReference>
<dbReference type="InterPro" id="IPR038377">
    <property type="entry name" value="Na/Glc_symporter_sf"/>
</dbReference>
<dbReference type="GO" id="GO:0005343">
    <property type="term" value="F:organic acid:sodium symporter activity"/>
    <property type="evidence" value="ECO:0007669"/>
    <property type="project" value="TreeGrafter"/>
</dbReference>
<feature type="transmembrane region" description="Helical" evidence="12">
    <location>
        <begin position="241"/>
        <end position="260"/>
    </location>
</feature>
<evidence type="ECO:0000256" key="4">
    <source>
        <dbReference type="ARBA" id="ARBA00022475"/>
    </source>
</evidence>
<name>A0A3B4XIS1_SERLL</name>
<evidence type="ECO:0000256" key="3">
    <source>
        <dbReference type="ARBA" id="ARBA00022448"/>
    </source>
</evidence>
<reference evidence="13" key="1">
    <citation type="submission" date="2025-08" db="UniProtKB">
        <authorList>
            <consortium name="Ensembl"/>
        </authorList>
    </citation>
    <scope>IDENTIFICATION</scope>
</reference>
<dbReference type="RefSeq" id="XP_023278729.1">
    <property type="nucleotide sequence ID" value="XM_023422961.1"/>
</dbReference>
<keyword evidence="3" id="KW-0813">Transport</keyword>
<keyword evidence="14" id="KW-1185">Reference proteome</keyword>
<feature type="transmembrane region" description="Helical" evidence="12">
    <location>
        <begin position="341"/>
        <end position="366"/>
    </location>
</feature>
<evidence type="ECO:0000256" key="2">
    <source>
        <dbReference type="ARBA" id="ARBA00006434"/>
    </source>
</evidence>
<keyword evidence="9 12" id="KW-0472">Membrane</keyword>
<dbReference type="STRING" id="1841481.ENSSLDP00000016131"/>
<feature type="transmembrane region" description="Helical" evidence="12">
    <location>
        <begin position="161"/>
        <end position="179"/>
    </location>
</feature>
<keyword evidence="6 12" id="KW-1133">Transmembrane helix</keyword>
<dbReference type="InterPro" id="IPR051163">
    <property type="entry name" value="Sodium:Solute_Symporter_SSF"/>
</dbReference>
<proteinExistence type="inferred from homology"/>
<evidence type="ECO:0000256" key="1">
    <source>
        <dbReference type="ARBA" id="ARBA00004651"/>
    </source>
</evidence>
<keyword evidence="10" id="KW-0739">Sodium transport</keyword>
<protein>
    <submittedName>
        <fullName evidence="13">Solute carrier family 5 member 8</fullName>
    </submittedName>
</protein>
<dbReference type="Ensembl" id="ENSSLDT00000016727.1">
    <property type="protein sequence ID" value="ENSSLDP00000016131.1"/>
    <property type="gene ID" value="ENSSLDG00000012789.1"/>
</dbReference>
<evidence type="ECO:0000256" key="8">
    <source>
        <dbReference type="ARBA" id="ARBA00023065"/>
    </source>
</evidence>
<organism evidence="13 14">
    <name type="scientific">Seriola lalandi dorsalis</name>
    <dbReference type="NCBI Taxonomy" id="1841481"/>
    <lineage>
        <taxon>Eukaryota</taxon>
        <taxon>Metazoa</taxon>
        <taxon>Chordata</taxon>
        <taxon>Craniata</taxon>
        <taxon>Vertebrata</taxon>
        <taxon>Euteleostomi</taxon>
        <taxon>Actinopterygii</taxon>
        <taxon>Neopterygii</taxon>
        <taxon>Teleostei</taxon>
        <taxon>Neoteleostei</taxon>
        <taxon>Acanthomorphata</taxon>
        <taxon>Carangaria</taxon>
        <taxon>Carangiformes</taxon>
        <taxon>Carangidae</taxon>
        <taxon>Seriola</taxon>
    </lineage>
</organism>
<evidence type="ECO:0000256" key="11">
    <source>
        <dbReference type="RuleBase" id="RU362091"/>
    </source>
</evidence>
<evidence type="ECO:0000256" key="5">
    <source>
        <dbReference type="ARBA" id="ARBA00022692"/>
    </source>
</evidence>
<accession>A0A3B4XIS1</accession>
<feature type="transmembrane region" description="Helical" evidence="12">
    <location>
        <begin position="412"/>
        <end position="434"/>
    </location>
</feature>
<sequence>MSGESLVAGSFVVADYVVFALMLMVSAAVGVYYAWVDRGQRSSGDFLMGGRRLTALPVSLSLTASFMSAITVLSNPAEVYRYGASIGFYGLSYVMTIVFTSEVFLPVFYRLAVTSTYEYLELRFNRATRLLGTLLFIVQTILYTGIVIYAPALALNQVTGMNLWGAVISTGLVCTFYCTMGGLKAVVWTDVFQLAVMLAGFLSVIIRSVVLKGGVFPIISDSEQGGRLNFWDFDTNPLRRHTFWTITIGGTFVWVSIYGINQAQVQRYISCKSLGHARVSLYINLLGLWSILLCSVFAGMCLYSVYKNCDPWKAGLVSAPDQLMPYLVMDILGDYPGLPGLFVAAAYSGSLSTVSSSINALAAVTVEDLIKPYTNMSERHLSWISKGLSLVYGALCIGMAGLASLMGGILQAAISIFGIVGGPLLGLFTLGILFPFANSKGALSGLVSGLVVSLWVGIGAQIYPPSPEMTRPLPLSTEGCNFTVIDSLNWTSTALPTQLTSITTAPVHNLDSRPGLADNWYSLSYLYFSPIGTIVSISVGLIVSLFTRGYRLKVESRLTLMKEDTTPYYLIKFFKDRVLRRTGKFDLTKDRDKNFGNTNPGFCDTEMDLTKTSIPT</sequence>
<dbReference type="Pfam" id="PF00474">
    <property type="entry name" value="SSF"/>
    <property type="match status" value="1"/>
</dbReference>
<feature type="transmembrane region" description="Helical" evidence="12">
    <location>
        <begin position="281"/>
        <end position="306"/>
    </location>
</feature>
<keyword evidence="5 12" id="KW-0812">Transmembrane</keyword>
<dbReference type="GO" id="GO:0015730">
    <property type="term" value="P:propanoate transmembrane transport"/>
    <property type="evidence" value="ECO:0007669"/>
    <property type="project" value="TreeGrafter"/>
</dbReference>
<dbReference type="InterPro" id="IPR001734">
    <property type="entry name" value="Na/solute_symporter"/>
</dbReference>
<dbReference type="GO" id="GO:0070062">
    <property type="term" value="C:extracellular exosome"/>
    <property type="evidence" value="ECO:0007669"/>
    <property type="project" value="TreeGrafter"/>
</dbReference>